<dbReference type="AlphaFoldDB" id="A0A835WQW4"/>
<dbReference type="PROSITE" id="PS00107">
    <property type="entry name" value="PROTEIN_KINASE_ATP"/>
    <property type="match status" value="1"/>
</dbReference>
<comment type="caution">
    <text evidence="5">The sequence shown here is derived from an EMBL/GenBank/DDBJ whole genome shotgun (WGS) entry which is preliminary data.</text>
</comment>
<protein>
    <recommendedName>
        <fullName evidence="4">Protein kinase domain-containing protein</fullName>
    </recommendedName>
</protein>
<feature type="region of interest" description="Disordered" evidence="2">
    <location>
        <begin position="145"/>
        <end position="185"/>
    </location>
</feature>
<dbReference type="OrthoDB" id="534005at2759"/>
<keyword evidence="3" id="KW-0472">Membrane</keyword>
<organism evidence="5 6">
    <name type="scientific">Chlamydomonas schloesseri</name>
    <dbReference type="NCBI Taxonomy" id="2026947"/>
    <lineage>
        <taxon>Eukaryota</taxon>
        <taxon>Viridiplantae</taxon>
        <taxon>Chlorophyta</taxon>
        <taxon>core chlorophytes</taxon>
        <taxon>Chlorophyceae</taxon>
        <taxon>CS clade</taxon>
        <taxon>Chlamydomonadales</taxon>
        <taxon>Chlamydomonadaceae</taxon>
        <taxon>Chlamydomonas</taxon>
    </lineage>
</organism>
<evidence type="ECO:0000313" key="5">
    <source>
        <dbReference type="EMBL" id="KAG2452247.1"/>
    </source>
</evidence>
<reference evidence="5" key="1">
    <citation type="journal article" date="2020" name="bioRxiv">
        <title>Comparative genomics of Chlamydomonas.</title>
        <authorList>
            <person name="Craig R.J."/>
            <person name="Hasan A.R."/>
            <person name="Ness R.W."/>
            <person name="Keightley P.D."/>
        </authorList>
    </citation>
    <scope>NUCLEOTIDE SEQUENCE</scope>
    <source>
        <strain evidence="5">CCAP 11/173</strain>
    </source>
</reference>
<gene>
    <name evidence="5" type="ORF">HYH02_003274</name>
</gene>
<feature type="domain" description="Protein kinase" evidence="4">
    <location>
        <begin position="199"/>
        <end position="494"/>
    </location>
</feature>
<evidence type="ECO:0000256" key="1">
    <source>
        <dbReference type="PROSITE-ProRule" id="PRU10141"/>
    </source>
</evidence>
<dbReference type="SMART" id="SM00220">
    <property type="entry name" value="S_TKc"/>
    <property type="match status" value="1"/>
</dbReference>
<dbReference type="SUPFAM" id="SSF56112">
    <property type="entry name" value="Protein kinase-like (PK-like)"/>
    <property type="match status" value="1"/>
</dbReference>
<keyword evidence="6" id="KW-1185">Reference proteome</keyword>
<dbReference type="PANTHER" id="PTHR24361">
    <property type="entry name" value="MITOGEN-ACTIVATED KINASE KINASE KINASE"/>
    <property type="match status" value="1"/>
</dbReference>
<proteinExistence type="predicted"/>
<dbReference type="GO" id="GO:0004674">
    <property type="term" value="F:protein serine/threonine kinase activity"/>
    <property type="evidence" value="ECO:0007669"/>
    <property type="project" value="TreeGrafter"/>
</dbReference>
<evidence type="ECO:0000313" key="6">
    <source>
        <dbReference type="Proteomes" id="UP000613740"/>
    </source>
</evidence>
<dbReference type="PANTHER" id="PTHR24361:SF785">
    <property type="entry name" value="DUAL SPECIFICITY MITOGEN-ACTIVATED PROTEIN KINASE KINASE 1"/>
    <property type="match status" value="1"/>
</dbReference>
<dbReference type="GO" id="GO:0005737">
    <property type="term" value="C:cytoplasm"/>
    <property type="evidence" value="ECO:0007669"/>
    <property type="project" value="TreeGrafter"/>
</dbReference>
<dbReference type="InterPro" id="IPR000719">
    <property type="entry name" value="Prot_kinase_dom"/>
</dbReference>
<dbReference type="InterPro" id="IPR008266">
    <property type="entry name" value="Tyr_kinase_AS"/>
</dbReference>
<keyword evidence="3" id="KW-1133">Transmembrane helix</keyword>
<dbReference type="InterPro" id="IPR017441">
    <property type="entry name" value="Protein_kinase_ATP_BS"/>
</dbReference>
<keyword evidence="1" id="KW-0547">Nucleotide-binding</keyword>
<dbReference type="PROSITE" id="PS00109">
    <property type="entry name" value="PROTEIN_KINASE_TYR"/>
    <property type="match status" value="1"/>
</dbReference>
<dbReference type="Pfam" id="PF00069">
    <property type="entry name" value="Pkinase"/>
    <property type="match status" value="1"/>
</dbReference>
<feature type="transmembrane region" description="Helical" evidence="3">
    <location>
        <begin position="12"/>
        <end position="29"/>
    </location>
</feature>
<dbReference type="Proteomes" id="UP000613740">
    <property type="component" value="Unassembled WGS sequence"/>
</dbReference>
<evidence type="ECO:0000256" key="3">
    <source>
        <dbReference type="SAM" id="Phobius"/>
    </source>
</evidence>
<evidence type="ECO:0000256" key="2">
    <source>
        <dbReference type="SAM" id="MobiDB-lite"/>
    </source>
</evidence>
<dbReference type="InterPro" id="IPR053235">
    <property type="entry name" value="Ser_Thr_kinase"/>
</dbReference>
<name>A0A835WQW4_9CHLO</name>
<dbReference type="PROSITE" id="PS50011">
    <property type="entry name" value="PROTEIN_KINASE_DOM"/>
    <property type="match status" value="1"/>
</dbReference>
<evidence type="ECO:0000259" key="4">
    <source>
        <dbReference type="PROSITE" id="PS50011"/>
    </source>
</evidence>
<keyword evidence="3" id="KW-0812">Transmembrane</keyword>
<sequence>MGPLKSSASSLAARLALAGVATLGGILIVRQCRQRLLRSKLRLPGCHPESTTPPPTSSDSALEAFNGTIAEDLVASAIATSAIDGAELDAAQQPDSPTSVPLPPALECLSECKAQSLISEASTSPGQVPSLPENTASTAAIATTPTAAADEAASSGANDGCHLKGRSDSDSDADGDEAPSPSGRQSLATYLSRHGLERCEFIKVLGQGGYGRCELVSVPLPRGEGGPLLAVRKILLKRKDGLSRTEALRLEVAGTLAAKGCDCAVQLLASTQPKTDDDDHMLLLSYVPGGSLCDYLDALFSLQTYAACEASQSSSRKGKKGKGGKAPASRTLLPEPLLKELARSVLTAVGTMHSNNMGHFDISSDNVFVDDSCGDLRFVLGDMGVAEPADAAGFVRVGAAGKRFYAAPEVYTQLTGGVAEGGVSLKADMVSVGMLLAESAAFRSGMTQMRGYLRGECDLPARIPPALKDLIERLVNPSPEARPSAMEALAHPYLQA</sequence>
<dbReference type="InterPro" id="IPR011009">
    <property type="entry name" value="Kinase-like_dom_sf"/>
</dbReference>
<dbReference type="GO" id="GO:0005524">
    <property type="term" value="F:ATP binding"/>
    <property type="evidence" value="ECO:0007669"/>
    <property type="project" value="UniProtKB-UniRule"/>
</dbReference>
<feature type="binding site" evidence="1">
    <location>
        <position position="233"/>
    </location>
    <ligand>
        <name>ATP</name>
        <dbReference type="ChEBI" id="CHEBI:30616"/>
    </ligand>
</feature>
<accession>A0A835WQW4</accession>
<keyword evidence="1" id="KW-0067">ATP-binding</keyword>
<dbReference type="Gene3D" id="1.10.510.10">
    <property type="entry name" value="Transferase(Phosphotransferase) domain 1"/>
    <property type="match status" value="1"/>
</dbReference>
<dbReference type="EMBL" id="JAEHOD010000006">
    <property type="protein sequence ID" value="KAG2452247.1"/>
    <property type="molecule type" value="Genomic_DNA"/>
</dbReference>
<feature type="compositionally biased region" description="Low complexity" evidence="2">
    <location>
        <begin position="145"/>
        <end position="157"/>
    </location>
</feature>